<dbReference type="STRING" id="671143.DAMO_1025"/>
<feature type="transmembrane region" description="Helical" evidence="9">
    <location>
        <begin position="275"/>
        <end position="298"/>
    </location>
</feature>
<keyword evidence="3" id="KW-1003">Cell membrane</keyword>
<evidence type="ECO:0000256" key="9">
    <source>
        <dbReference type="SAM" id="Phobius"/>
    </source>
</evidence>
<name>D5MMY6_METO1</name>
<evidence type="ECO:0000256" key="1">
    <source>
        <dbReference type="ARBA" id="ARBA00004429"/>
    </source>
</evidence>
<dbReference type="Proteomes" id="UP000006898">
    <property type="component" value="Chromosome"/>
</dbReference>
<comment type="subcellular location">
    <subcellularLocation>
        <location evidence="1">Cell inner membrane</location>
        <topology evidence="1">Multi-pass membrane protein</topology>
    </subcellularLocation>
</comment>
<dbReference type="PANTHER" id="PTHR30574:SF1">
    <property type="entry name" value="SULPHUR TRANSPORT DOMAIN-CONTAINING PROTEIN"/>
    <property type="match status" value="1"/>
</dbReference>
<keyword evidence="6 9" id="KW-1133">Transmembrane helix</keyword>
<evidence type="ECO:0000256" key="6">
    <source>
        <dbReference type="ARBA" id="ARBA00022989"/>
    </source>
</evidence>
<evidence type="ECO:0000313" key="10">
    <source>
        <dbReference type="EMBL" id="CBE68086.1"/>
    </source>
</evidence>
<evidence type="ECO:0000313" key="11">
    <source>
        <dbReference type="Proteomes" id="UP000006898"/>
    </source>
</evidence>
<keyword evidence="5 9" id="KW-0812">Transmembrane</keyword>
<evidence type="ECO:0000256" key="7">
    <source>
        <dbReference type="ARBA" id="ARBA00023136"/>
    </source>
</evidence>
<keyword evidence="7 9" id="KW-0472">Membrane</keyword>
<feature type="transmembrane region" description="Helical" evidence="9">
    <location>
        <begin position="130"/>
        <end position="148"/>
    </location>
</feature>
<dbReference type="InterPro" id="IPR007272">
    <property type="entry name" value="Sulf_transp_TsuA/YedE"/>
</dbReference>
<dbReference type="KEGG" id="mox:DAMO_1025"/>
<evidence type="ECO:0000256" key="5">
    <source>
        <dbReference type="ARBA" id="ARBA00022692"/>
    </source>
</evidence>
<dbReference type="EMBL" id="FP565575">
    <property type="protein sequence ID" value="CBE68086.1"/>
    <property type="molecule type" value="Genomic_DNA"/>
</dbReference>
<feature type="transmembrane region" description="Helical" evidence="9">
    <location>
        <begin position="20"/>
        <end position="41"/>
    </location>
</feature>
<reference evidence="10 11" key="1">
    <citation type="journal article" date="2010" name="Nature">
        <title>Nitrite-driven anaerobic methane oxidation by oxygenic bacteria.</title>
        <authorList>
            <person name="Ettwig K.F."/>
            <person name="Butler M.K."/>
            <person name="Le Paslier D."/>
            <person name="Pelletier E."/>
            <person name="Mangenot S."/>
            <person name="Kuypers M.M.M."/>
            <person name="Schreiber F."/>
            <person name="Dutilh B.E."/>
            <person name="Zedelius J."/>
            <person name="de Beer D."/>
            <person name="Gloerich J."/>
            <person name="Wessels H.J.C.T."/>
            <person name="van Allen T."/>
            <person name="Luesken F."/>
            <person name="Wu M."/>
            <person name="van de Pas-Schoonen K.T."/>
            <person name="Op den Camp H.J.M."/>
            <person name="Janssen-Megens E.M."/>
            <person name="Francoijs K-J."/>
            <person name="Stunnenberg H."/>
            <person name="Weissenbach J."/>
            <person name="Jetten M.S.M."/>
            <person name="Strous M."/>
        </authorList>
    </citation>
    <scope>NUCLEOTIDE SEQUENCE [LARGE SCALE GENOMIC DNA]</scope>
</reference>
<feature type="transmembrane region" description="Helical" evidence="9">
    <location>
        <begin position="160"/>
        <end position="178"/>
    </location>
</feature>
<proteinExistence type="inferred from homology"/>
<feature type="transmembrane region" description="Helical" evidence="9">
    <location>
        <begin position="80"/>
        <end position="97"/>
    </location>
</feature>
<gene>
    <name evidence="10" type="ORF">DAMO_1025</name>
</gene>
<evidence type="ECO:0000256" key="8">
    <source>
        <dbReference type="ARBA" id="ARBA00035655"/>
    </source>
</evidence>
<dbReference type="AlphaFoldDB" id="D5MMY6"/>
<evidence type="ECO:0000256" key="3">
    <source>
        <dbReference type="ARBA" id="ARBA00022475"/>
    </source>
</evidence>
<evidence type="ECO:0000256" key="4">
    <source>
        <dbReference type="ARBA" id="ARBA00022519"/>
    </source>
</evidence>
<feature type="transmembrane region" description="Helical" evidence="9">
    <location>
        <begin position="47"/>
        <end position="68"/>
    </location>
</feature>
<comment type="similarity">
    <text evidence="8">Belongs to the TsuA/YedE (TC 9.B.102) family.</text>
</comment>
<sequence length="313" mass="33019">MNSTFRDILLARDFTLLRAYLLALLIQMVGVRAMATFGLFGLGITPFFWMATLFGGFVFGLGMALSGGCASGSTYRSGEGMVGSIIALLGFVFGITMTNDGVLEPVQATFRGWVVEIDGQPATLDRLLGVSPWILVVTCVTVGGWWLVKSPSGGYQRGWSWVRSGLTIGLIATAAWPISALTGREYGLSVTEPIRTISGFLFTGETDRLTWGSFMWVGLIAGAHVAARSHGEFAWRAPGAQRLLQALGGGLLMGMGAGIAGGCNIGHALTGVPLFGLSSMTATLSIMVGVWAGVYLLFGSVAFERGARSVQRA</sequence>
<dbReference type="PANTHER" id="PTHR30574">
    <property type="entry name" value="INNER MEMBRANE PROTEIN YEDE"/>
    <property type="match status" value="1"/>
</dbReference>
<feature type="transmembrane region" description="Helical" evidence="9">
    <location>
        <begin position="247"/>
        <end position="269"/>
    </location>
</feature>
<accession>D5MMY6</accession>
<feature type="transmembrane region" description="Helical" evidence="9">
    <location>
        <begin position="209"/>
        <end position="227"/>
    </location>
</feature>
<organism evidence="10 11">
    <name type="scientific">Methylomirabilis oxygeniifera</name>
    <dbReference type="NCBI Taxonomy" id="671143"/>
    <lineage>
        <taxon>Bacteria</taxon>
        <taxon>Candidatus Methylomirabilota</taxon>
        <taxon>Candidatus Methylomirabilia</taxon>
        <taxon>Candidatus Methylomirabilales</taxon>
        <taxon>Candidatus Methylomirabilaceae</taxon>
        <taxon>Candidatus Methylomirabilis</taxon>
    </lineage>
</organism>
<keyword evidence="2" id="KW-0813">Transport</keyword>
<protein>
    <submittedName>
        <fullName evidence="10">Putative permease</fullName>
    </submittedName>
</protein>
<keyword evidence="4" id="KW-0997">Cell inner membrane</keyword>
<dbReference type="HOGENOM" id="CLU_050656_0_1_0"/>
<dbReference type="Pfam" id="PF04143">
    <property type="entry name" value="Sulf_transp"/>
    <property type="match status" value="1"/>
</dbReference>
<dbReference type="GO" id="GO:0005886">
    <property type="term" value="C:plasma membrane"/>
    <property type="evidence" value="ECO:0007669"/>
    <property type="project" value="UniProtKB-SubCell"/>
</dbReference>
<dbReference type="eggNOG" id="COG2391">
    <property type="taxonomic scope" value="Bacteria"/>
</dbReference>
<evidence type="ECO:0000256" key="2">
    <source>
        <dbReference type="ARBA" id="ARBA00022448"/>
    </source>
</evidence>